<dbReference type="Proteomes" id="UP001209878">
    <property type="component" value="Unassembled WGS sequence"/>
</dbReference>
<protein>
    <submittedName>
        <fullName evidence="1">Uncharacterized protein</fullName>
    </submittedName>
</protein>
<comment type="caution">
    <text evidence="1">The sequence shown here is derived from an EMBL/GenBank/DDBJ whole genome shotgun (WGS) entry which is preliminary data.</text>
</comment>
<accession>A0AAD9P5H2</accession>
<dbReference type="PANTHER" id="PTHR31513:SF2">
    <property type="entry name" value="MRAZ"/>
    <property type="match status" value="1"/>
</dbReference>
<gene>
    <name evidence="1" type="ORF">NP493_132g02145</name>
</gene>
<organism evidence="1 2">
    <name type="scientific">Ridgeia piscesae</name>
    <name type="common">Tubeworm</name>
    <dbReference type="NCBI Taxonomy" id="27915"/>
    <lineage>
        <taxon>Eukaryota</taxon>
        <taxon>Metazoa</taxon>
        <taxon>Spiralia</taxon>
        <taxon>Lophotrochozoa</taxon>
        <taxon>Annelida</taxon>
        <taxon>Polychaeta</taxon>
        <taxon>Sedentaria</taxon>
        <taxon>Canalipalpata</taxon>
        <taxon>Sabellida</taxon>
        <taxon>Siboglinidae</taxon>
        <taxon>Ridgeia</taxon>
    </lineage>
</organism>
<dbReference type="EMBL" id="JAODUO010000132">
    <property type="protein sequence ID" value="KAK2188424.1"/>
    <property type="molecule type" value="Genomic_DNA"/>
</dbReference>
<proteinExistence type="predicted"/>
<evidence type="ECO:0000313" key="1">
    <source>
        <dbReference type="EMBL" id="KAK2188424.1"/>
    </source>
</evidence>
<keyword evidence="2" id="KW-1185">Reference proteome</keyword>
<name>A0AAD9P5H2_RIDPI</name>
<sequence length="275" mass="29230">MRIALTDPSGLAGGAYYGSLYEPVHLGSRGGRDTSNNPGGRGGGRVHIVTQGLLILDGTINVNGDSGSRDSGGGSGGSTWIVAGDLRGHGTVSACGGEGGGNAGGGSGGRIAMHSKYDTQFRGSLLAYGRTGTQGGDMGGPGTVFMEDTVTWNEKWENRLYVDGRDADQQKPCVIYERNPRVVKLNLTHDNNADVSFDHVLLANKASITFNGVLEISANGRQLNSFRNQFLTCQHKYLSYTYMPVLRDCESNQCLAVTVLFLLTETAAHYIFCPV</sequence>
<evidence type="ECO:0000313" key="2">
    <source>
        <dbReference type="Proteomes" id="UP001209878"/>
    </source>
</evidence>
<dbReference type="AlphaFoldDB" id="A0AAD9P5H2"/>
<dbReference type="PANTHER" id="PTHR31513">
    <property type="entry name" value="EPHRIN TYPE-B RECEPTOR"/>
    <property type="match status" value="1"/>
</dbReference>
<reference evidence="1" key="1">
    <citation type="journal article" date="2023" name="Mol. Biol. Evol.">
        <title>Third-Generation Sequencing Reveals the Adaptive Role of the Epigenome in Three Deep-Sea Polychaetes.</title>
        <authorList>
            <person name="Perez M."/>
            <person name="Aroh O."/>
            <person name="Sun Y."/>
            <person name="Lan Y."/>
            <person name="Juniper S.K."/>
            <person name="Young C.R."/>
            <person name="Angers B."/>
            <person name="Qian P.Y."/>
        </authorList>
    </citation>
    <scope>NUCLEOTIDE SEQUENCE</scope>
    <source>
        <strain evidence="1">R07B-5</strain>
    </source>
</reference>